<dbReference type="GO" id="GO:0030077">
    <property type="term" value="C:plasma membrane light-harvesting complex"/>
    <property type="evidence" value="ECO:0007669"/>
    <property type="project" value="InterPro"/>
</dbReference>
<evidence type="ECO:0000313" key="4">
    <source>
        <dbReference type="EMBL" id="ANP27233.1"/>
    </source>
</evidence>
<reference evidence="4 5" key="1">
    <citation type="submission" date="2015-06" db="EMBL/GenBank/DDBJ databases">
        <title>Investigation of pathophysiology for high-risk pregnancy and development of treatment modality based on it.</title>
        <authorList>
            <person name="Kim B.-C."/>
            <person name="Lim S."/>
        </authorList>
    </citation>
    <scope>NUCLEOTIDE SEQUENCE [LARGE SCALE GENOMIC DNA]</scope>
    <source>
        <strain evidence="4 5">AD1-86</strain>
    </source>
</reference>
<organism evidence="4 5">
    <name type="scientific">Dermabacter vaginalis</name>
    <dbReference type="NCBI Taxonomy" id="1630135"/>
    <lineage>
        <taxon>Bacteria</taxon>
        <taxon>Bacillati</taxon>
        <taxon>Actinomycetota</taxon>
        <taxon>Actinomycetes</taxon>
        <taxon>Micrococcales</taxon>
        <taxon>Dermabacteraceae</taxon>
        <taxon>Dermabacter</taxon>
    </lineage>
</organism>
<dbReference type="InterPro" id="IPR014747">
    <property type="entry name" value="Bac_photo_RC_H_C"/>
</dbReference>
<dbReference type="Gene3D" id="3.90.50.10">
    <property type="entry name" value="Photosynthetic Reaction Center, subunit H, domain 2"/>
    <property type="match status" value="1"/>
</dbReference>
<dbReference type="Pfam" id="PF09557">
    <property type="entry name" value="DUF2382"/>
    <property type="match status" value="1"/>
</dbReference>
<dbReference type="PANTHER" id="PTHR38463">
    <property type="entry name" value="STRESS RESPONSE PROTEIN YSNF"/>
    <property type="match status" value="1"/>
</dbReference>
<protein>
    <recommendedName>
        <fullName evidence="6">DUF2382 domain-containing protein</fullName>
    </recommendedName>
</protein>
<dbReference type="InterPro" id="IPR011033">
    <property type="entry name" value="PRC_barrel-like_sf"/>
</dbReference>
<evidence type="ECO:0000313" key="5">
    <source>
        <dbReference type="Proteomes" id="UP000092596"/>
    </source>
</evidence>
<dbReference type="InterPro" id="IPR052967">
    <property type="entry name" value="Stress_Response_Assoc"/>
</dbReference>
<dbReference type="KEGG" id="dva:DAD186_06830"/>
<dbReference type="STRING" id="1630135.DAD186_06830"/>
<dbReference type="NCBIfam" id="TIGR02271">
    <property type="entry name" value="YsnF/AvaK domain"/>
    <property type="match status" value="1"/>
</dbReference>
<dbReference type="RefSeq" id="WP_065247477.1">
    <property type="nucleotide sequence ID" value="NZ_CP012117.1"/>
</dbReference>
<dbReference type="InterPro" id="IPR019060">
    <property type="entry name" value="DUF2382"/>
</dbReference>
<feature type="domain" description="DUF2382" evidence="3">
    <location>
        <begin position="189"/>
        <end position="296"/>
    </location>
</feature>
<evidence type="ECO:0000259" key="2">
    <source>
        <dbReference type="Pfam" id="PF05239"/>
    </source>
</evidence>
<gene>
    <name evidence="4" type="ORF">DAD186_06830</name>
</gene>
<sequence>MNLRDQIDTLQKATVIDRDGNKIGSVGQVYLHNSTGEPSWVTVNTGLFGTNETFIPLDDAKLAGDEITVPYEKDFVKDAPNISEDGEITPEQENDLYRYYGVKDPGYGTETTANTGEVREDRELNQQGLANNAEGNESAEGVGTAGVTGTAGVAGAAGERDAASDVNREDYAADADRREAADVNGEQKITLHEEQVNVGTEKVETGRVRLRKHVVTDTKTVEVPVEREEFVVERTPATGTATDAPLGEDEVEVSISEERPVVNKETVATEDVRVGTRTVQDTEKVATDVSREEVAVDGVDAEGNRKGDTI</sequence>
<dbReference type="InterPro" id="IPR027275">
    <property type="entry name" value="PRC-brl_dom"/>
</dbReference>
<feature type="domain" description="PRC-barrel" evidence="2">
    <location>
        <begin position="8"/>
        <end position="74"/>
    </location>
</feature>
<feature type="region of interest" description="Disordered" evidence="1">
    <location>
        <begin position="155"/>
        <end position="183"/>
    </location>
</feature>
<feature type="compositionally biased region" description="Basic and acidic residues" evidence="1">
    <location>
        <begin position="158"/>
        <end position="181"/>
    </location>
</feature>
<evidence type="ECO:0008006" key="6">
    <source>
        <dbReference type="Google" id="ProtNLM"/>
    </source>
</evidence>
<proteinExistence type="predicted"/>
<accession>A0A1B0ZH44</accession>
<dbReference type="EMBL" id="CP012117">
    <property type="protein sequence ID" value="ANP27233.1"/>
    <property type="molecule type" value="Genomic_DNA"/>
</dbReference>
<dbReference type="Proteomes" id="UP000092596">
    <property type="component" value="Chromosome"/>
</dbReference>
<dbReference type="GO" id="GO:0019684">
    <property type="term" value="P:photosynthesis, light reaction"/>
    <property type="evidence" value="ECO:0007669"/>
    <property type="project" value="InterPro"/>
</dbReference>
<dbReference type="SUPFAM" id="SSF50346">
    <property type="entry name" value="PRC-barrel domain"/>
    <property type="match status" value="1"/>
</dbReference>
<dbReference type="AlphaFoldDB" id="A0A1B0ZH44"/>
<dbReference type="Pfam" id="PF05239">
    <property type="entry name" value="PRC"/>
    <property type="match status" value="1"/>
</dbReference>
<name>A0A1B0ZH44_9MICO</name>
<dbReference type="PANTHER" id="PTHR38463:SF1">
    <property type="entry name" value="STRESS RESPONSE PROTEIN YSNF"/>
    <property type="match status" value="1"/>
</dbReference>
<evidence type="ECO:0000256" key="1">
    <source>
        <dbReference type="SAM" id="MobiDB-lite"/>
    </source>
</evidence>
<evidence type="ECO:0000259" key="3">
    <source>
        <dbReference type="Pfam" id="PF09557"/>
    </source>
</evidence>